<comment type="caution">
    <text evidence="1">The sequence shown here is derived from an EMBL/GenBank/DDBJ whole genome shotgun (WGS) entry which is preliminary data.</text>
</comment>
<gene>
    <name evidence="1" type="ORF">V6575_07620</name>
</gene>
<dbReference type="Proteomes" id="UP001385499">
    <property type="component" value="Unassembled WGS sequence"/>
</dbReference>
<name>A0ABU8TJ56_9HYPH</name>
<proteinExistence type="predicted"/>
<dbReference type="RefSeq" id="WP_340273648.1">
    <property type="nucleotide sequence ID" value="NZ_JBAKIA010000004.1"/>
</dbReference>
<dbReference type="InterPro" id="IPR021146">
    <property type="entry name" value="Phage_gp6-like_head-tail"/>
</dbReference>
<dbReference type="NCBIfam" id="TIGR02215">
    <property type="entry name" value="phage_chp_gp8"/>
    <property type="match status" value="1"/>
</dbReference>
<organism evidence="1 2">
    <name type="scientific">Roseibium algae</name>
    <dbReference type="NCBI Taxonomy" id="3123038"/>
    <lineage>
        <taxon>Bacteria</taxon>
        <taxon>Pseudomonadati</taxon>
        <taxon>Pseudomonadota</taxon>
        <taxon>Alphaproteobacteria</taxon>
        <taxon>Hyphomicrobiales</taxon>
        <taxon>Stappiaceae</taxon>
        <taxon>Roseibium</taxon>
    </lineage>
</organism>
<dbReference type="Gene3D" id="1.10.3230.30">
    <property type="entry name" value="Phage gp6-like head-tail connector protein"/>
    <property type="match status" value="1"/>
</dbReference>
<dbReference type="CDD" id="cd08054">
    <property type="entry name" value="gp6"/>
    <property type="match status" value="1"/>
</dbReference>
<dbReference type="EMBL" id="JBAKIA010000004">
    <property type="protein sequence ID" value="MEJ8473952.1"/>
    <property type="molecule type" value="Genomic_DNA"/>
</dbReference>
<dbReference type="InterPro" id="IPR011738">
    <property type="entry name" value="Phage_CHP"/>
</dbReference>
<sequence>MTSVLVTPPVSEPVSVDDMRAQLRLSGSQEENLLTEFIEAARAQIETETRRAMIRQGWRFYLEAWPMGRVVTLPIAPVLSVNEITVYDQDGTGTTLDPDDFTLDRGACPGRVRVKLGAGIPTAQLQGLEIDFTAGYGDSAADVPAPMRQSIRLLAAHWFENREAGTDLAMASLPHGLDRLISVNRVLLL</sequence>
<dbReference type="Pfam" id="PF05135">
    <property type="entry name" value="Phage_connect_1"/>
    <property type="match status" value="1"/>
</dbReference>
<accession>A0ABU8TJ56</accession>
<evidence type="ECO:0000313" key="2">
    <source>
        <dbReference type="Proteomes" id="UP001385499"/>
    </source>
</evidence>
<evidence type="ECO:0000313" key="1">
    <source>
        <dbReference type="EMBL" id="MEJ8473952.1"/>
    </source>
</evidence>
<reference evidence="1 2" key="1">
    <citation type="submission" date="2024-02" db="EMBL/GenBank/DDBJ databases">
        <title>Roseibium algae sp. nov., isolated from marine alga (Grateloupia sp.), showing potential in myo-inositol conversion.</title>
        <authorList>
            <person name="Wang Y."/>
        </authorList>
    </citation>
    <scope>NUCLEOTIDE SEQUENCE [LARGE SCALE GENOMIC DNA]</scope>
    <source>
        <strain evidence="1 2">H3510</strain>
    </source>
</reference>
<protein>
    <submittedName>
        <fullName evidence="1">Phage head-tail connector protein</fullName>
    </submittedName>
</protein>
<keyword evidence="2" id="KW-1185">Reference proteome</keyword>